<dbReference type="Pfam" id="PF09747">
    <property type="entry name" value="CCD97-like_C"/>
    <property type="match status" value="1"/>
</dbReference>
<reference evidence="3" key="2">
    <citation type="submission" date="2023-06" db="EMBL/GenBank/DDBJ databases">
        <authorList>
            <person name="Kobayashi Y."/>
            <person name="Kayamori A."/>
            <person name="Aoki K."/>
            <person name="Shiwa Y."/>
            <person name="Fujita N."/>
            <person name="Sugita T."/>
            <person name="Iwasaki W."/>
            <person name="Tanaka N."/>
            <person name="Takashima M."/>
        </authorList>
    </citation>
    <scope>NUCLEOTIDE SEQUENCE</scope>
    <source>
        <strain evidence="3">HIS016</strain>
    </source>
</reference>
<organism evidence="3 4">
    <name type="scientific">Cutaneotrichosporon spelunceum</name>
    <dbReference type="NCBI Taxonomy" id="1672016"/>
    <lineage>
        <taxon>Eukaryota</taxon>
        <taxon>Fungi</taxon>
        <taxon>Dikarya</taxon>
        <taxon>Basidiomycota</taxon>
        <taxon>Agaricomycotina</taxon>
        <taxon>Tremellomycetes</taxon>
        <taxon>Trichosporonales</taxon>
        <taxon>Trichosporonaceae</taxon>
        <taxon>Cutaneotrichosporon</taxon>
    </lineage>
</organism>
<reference evidence="3" key="1">
    <citation type="journal article" date="2023" name="BMC Genomics">
        <title>Chromosome-level genome assemblies of Cutaneotrichosporon spp. (Trichosporonales, Basidiomycota) reveal imbalanced evolution between nucleotide sequences and chromosome synteny.</title>
        <authorList>
            <person name="Kobayashi Y."/>
            <person name="Kayamori A."/>
            <person name="Aoki K."/>
            <person name="Shiwa Y."/>
            <person name="Matsutani M."/>
            <person name="Fujita N."/>
            <person name="Sugita T."/>
            <person name="Iwasaki W."/>
            <person name="Tanaka N."/>
            <person name="Takashima M."/>
        </authorList>
    </citation>
    <scope>NUCLEOTIDE SEQUENCE</scope>
    <source>
        <strain evidence="3">HIS016</strain>
    </source>
</reference>
<evidence type="ECO:0000313" key="3">
    <source>
        <dbReference type="EMBL" id="GMK57721.1"/>
    </source>
</evidence>
<feature type="domain" description="CCD97-like C-terminal" evidence="2">
    <location>
        <begin position="146"/>
        <end position="244"/>
    </location>
</feature>
<gene>
    <name evidence="3" type="ORF">CspeluHIS016_0405550</name>
</gene>
<dbReference type="InterPro" id="IPR040233">
    <property type="entry name" value="CCD97-like_C"/>
</dbReference>
<accession>A0AAD3TW82</accession>
<dbReference type="Proteomes" id="UP001222932">
    <property type="component" value="Unassembled WGS sequence"/>
</dbReference>
<dbReference type="PANTHER" id="PTHR31840:SF1">
    <property type="entry name" value="COILED-COIL DOMAIN-CONTAINING PROTEIN 97"/>
    <property type="match status" value="1"/>
</dbReference>
<evidence type="ECO:0000259" key="2">
    <source>
        <dbReference type="Pfam" id="PF09747"/>
    </source>
</evidence>
<feature type="region of interest" description="Disordered" evidence="1">
    <location>
        <begin position="239"/>
        <end position="273"/>
    </location>
</feature>
<feature type="region of interest" description="Disordered" evidence="1">
    <location>
        <begin position="167"/>
        <end position="199"/>
    </location>
</feature>
<feature type="compositionally biased region" description="Acidic residues" evidence="1">
    <location>
        <begin position="168"/>
        <end position="181"/>
    </location>
</feature>
<dbReference type="PANTHER" id="PTHR31840">
    <property type="entry name" value="COILED-COIL DOMAIN-CONTAINING PROTEIN 97"/>
    <property type="match status" value="1"/>
</dbReference>
<dbReference type="AlphaFoldDB" id="A0AAD3TW82"/>
<dbReference type="InterPro" id="IPR018613">
    <property type="entry name" value="Ccdc97-like"/>
</dbReference>
<protein>
    <recommendedName>
        <fullName evidence="2">CCD97-like C-terminal domain-containing protein</fullName>
    </recommendedName>
</protein>
<keyword evidence="4" id="KW-1185">Reference proteome</keyword>
<sequence length="273" mass="29920">MDVDPSAPSLSLSPDLRAEVETYSGPLAPDATRLSILTSHLSALPDHIARAVGTALSPRQRTAIPTIKHRRHVWATATPPPVSLSAGEGRRRWPLLWERMGGDPRVALPGHETSVAQAEAAKWAEEGFMPGHKRHVGHLGTLLAEEEEVGEWEEARRNRARERRLDEVGEEFDEESDEESVDREVLSAGTGDGDQESAKSRFERALLELFLDGLDTLDYDVVDFTPADDRIAEQDAEEAWFDDEAPSAAGGVSGNGVDLGDKVMENGQGEYDY</sequence>
<name>A0AAD3TW82_9TREE</name>
<proteinExistence type="predicted"/>
<dbReference type="EMBL" id="BTCM01000004">
    <property type="protein sequence ID" value="GMK57721.1"/>
    <property type="molecule type" value="Genomic_DNA"/>
</dbReference>
<comment type="caution">
    <text evidence="3">The sequence shown here is derived from an EMBL/GenBank/DDBJ whole genome shotgun (WGS) entry which is preliminary data.</text>
</comment>
<evidence type="ECO:0000313" key="4">
    <source>
        <dbReference type="Proteomes" id="UP001222932"/>
    </source>
</evidence>
<evidence type="ECO:0000256" key="1">
    <source>
        <dbReference type="SAM" id="MobiDB-lite"/>
    </source>
</evidence>